<name>A0ABR3RUX6_9PLEO</name>
<gene>
    <name evidence="2" type="ORF">SLS60_003164</name>
</gene>
<feature type="compositionally biased region" description="Basic residues" evidence="1">
    <location>
        <begin position="238"/>
        <end position="248"/>
    </location>
</feature>
<evidence type="ECO:0000256" key="1">
    <source>
        <dbReference type="SAM" id="MobiDB-lite"/>
    </source>
</evidence>
<dbReference type="EMBL" id="JAKJXO020000003">
    <property type="protein sequence ID" value="KAL1608225.1"/>
    <property type="molecule type" value="Genomic_DNA"/>
</dbReference>
<accession>A0ABR3RUX6</accession>
<protein>
    <submittedName>
        <fullName evidence="2">Uncharacterized protein</fullName>
    </submittedName>
</protein>
<dbReference type="Proteomes" id="UP001521785">
    <property type="component" value="Unassembled WGS sequence"/>
</dbReference>
<feature type="region of interest" description="Disordered" evidence="1">
    <location>
        <begin position="217"/>
        <end position="266"/>
    </location>
</feature>
<feature type="region of interest" description="Disordered" evidence="1">
    <location>
        <begin position="420"/>
        <end position="473"/>
    </location>
</feature>
<keyword evidence="3" id="KW-1185">Reference proteome</keyword>
<feature type="compositionally biased region" description="Basic and acidic residues" evidence="1">
    <location>
        <begin position="249"/>
        <end position="266"/>
    </location>
</feature>
<comment type="caution">
    <text evidence="2">The sequence shown here is derived from an EMBL/GenBank/DDBJ whole genome shotgun (WGS) entry which is preliminary data.</text>
</comment>
<feature type="region of interest" description="Disordered" evidence="1">
    <location>
        <begin position="164"/>
        <end position="188"/>
    </location>
</feature>
<evidence type="ECO:0000313" key="3">
    <source>
        <dbReference type="Proteomes" id="UP001521785"/>
    </source>
</evidence>
<feature type="compositionally biased region" description="Basic and acidic residues" evidence="1">
    <location>
        <begin position="459"/>
        <end position="473"/>
    </location>
</feature>
<reference evidence="2 3" key="1">
    <citation type="submission" date="2024-02" db="EMBL/GenBank/DDBJ databases">
        <title>De novo assembly and annotation of 12 fungi associated with fruit tree decline syndrome in Ontario, Canada.</title>
        <authorList>
            <person name="Sulman M."/>
            <person name="Ellouze W."/>
            <person name="Ilyukhin E."/>
        </authorList>
    </citation>
    <scope>NUCLEOTIDE SEQUENCE [LARGE SCALE GENOMIC DNA]</scope>
    <source>
        <strain evidence="2 3">M42-189</strain>
    </source>
</reference>
<organism evidence="2 3">
    <name type="scientific">Paraconiothyrium brasiliense</name>
    <dbReference type="NCBI Taxonomy" id="300254"/>
    <lineage>
        <taxon>Eukaryota</taxon>
        <taxon>Fungi</taxon>
        <taxon>Dikarya</taxon>
        <taxon>Ascomycota</taxon>
        <taxon>Pezizomycotina</taxon>
        <taxon>Dothideomycetes</taxon>
        <taxon>Pleosporomycetidae</taxon>
        <taxon>Pleosporales</taxon>
        <taxon>Massarineae</taxon>
        <taxon>Didymosphaeriaceae</taxon>
        <taxon>Paraconiothyrium</taxon>
    </lineage>
</organism>
<proteinExistence type="predicted"/>
<sequence length="473" mass="53973">MGSTTTLRQRLARHCAVKDKLQRIHGFIRVISIRGYVIGLFSQSIKIHFSHLALVSGVHYILSQTISKQATGLDYIDLQLIRKHPLFLVSHYIREVALDVFHEKCNFVVDFHRIYHTKVSSTINDNLKAYERFWISEGPPKMVADTLQRLSRLYLRLPVPSCENGTHRGRDESDWMDGSDGQGGGNWKIKSMKREQVDASRVLRCLDSVMTLVMTGTSTTEARGRKANLSRGTSLRRSLSRARSKSRGRHSESRSESRQGGDDEEKRRLKRLEVTLVKKSSHVMVLPETLALIKLLRSVPVNGFTKYFFELEEQQVIWAIKHRKKWQGFEPDGTRLLNGMRKALFDWRLYLQSLTIADIPIEPIRTPTQFKFVKIDNTGKLQLSDTPIIVLERQAKEENSQPVPQTSAARRIGLPWARKKTHARKNSNDSFTIMIDQGKEKVGSSGTSTSGRNNPPSVDELKKIAEDIKNGLY</sequence>
<evidence type="ECO:0000313" key="2">
    <source>
        <dbReference type="EMBL" id="KAL1608225.1"/>
    </source>
</evidence>